<gene>
    <name evidence="1" type="ORF">P74p18</name>
</gene>
<name>A7XXI2_BP742</name>
<evidence type="ECO:0000313" key="1">
    <source>
        <dbReference type="EMBL" id="ABU96968.1"/>
    </source>
</evidence>
<dbReference type="GeneID" id="5600589"/>
<protein>
    <submittedName>
        <fullName evidence="1">Uncharacterized protein</fullName>
    </submittedName>
</protein>
<dbReference type="EMBL" id="EU100884">
    <property type="protein sequence ID" value="ABU96968.1"/>
    <property type="molecule type" value="Genomic_DNA"/>
</dbReference>
<dbReference type="Proteomes" id="UP000001133">
    <property type="component" value="Segment"/>
</dbReference>
<dbReference type="RefSeq" id="YP_001467988.1">
    <property type="nucleotide sequence ID" value="NC_009804.1"/>
</dbReference>
<dbReference type="KEGG" id="vg:5600589"/>
<reference evidence="1 2" key="1">
    <citation type="journal article" date="2008" name="J. Mol. Biol.">
        <title>Genome comparison and proteomic characterization of Thermus thermophilus bacteriophages P23-45 and P74-26: siphoviruses with triplex-forming sequences and the longest known tails.</title>
        <authorList>
            <person name="Minakhin L."/>
            <person name="Goel M."/>
            <person name="Berdygulova Z."/>
            <person name="Ramanculov E."/>
            <person name="Florens L."/>
            <person name="Glazko G."/>
            <person name="Karamychev V.N."/>
            <person name="Slesarev A.I."/>
            <person name="Kozyavkin S.A."/>
            <person name="Khromov I."/>
            <person name="Ackermann H.W."/>
            <person name="Washburn M."/>
            <person name="Mushegian A."/>
            <person name="Severinov K."/>
        </authorList>
    </citation>
    <scope>NUCLEOTIDE SEQUENCE</scope>
</reference>
<proteinExistence type="predicted"/>
<organism evidence="1 2">
    <name type="scientific">Thermus phage P74-26</name>
    <dbReference type="NCBI Taxonomy" id="2914007"/>
    <lineage>
        <taxon>Viruses</taxon>
        <taxon>Duplodnaviria</taxon>
        <taxon>Heunggongvirae</taxon>
        <taxon>Uroviricota</taxon>
        <taxon>Caudoviricetes</taxon>
        <taxon>Oshimavirus</taxon>
        <taxon>Thermus virus P74-26</taxon>
    </lineage>
</organism>
<keyword evidence="2" id="KW-1185">Reference proteome</keyword>
<sequence length="101" mass="11392">MSLPMTDGGAKDLALQEARSLLERYRSQNLILHYEGPHDEDGVAIFTAYVVSHEEAERRYADLAIELVRLSRKHGVTMLLDVEVERTCVNGTCSSSLTRRE</sequence>
<evidence type="ECO:0000313" key="2">
    <source>
        <dbReference type="Proteomes" id="UP000001133"/>
    </source>
</evidence>
<accession>A7XXI2</accession>